<evidence type="ECO:0000313" key="3">
    <source>
        <dbReference type="Proteomes" id="UP000237839"/>
    </source>
</evidence>
<reference evidence="2 3" key="1">
    <citation type="submission" date="2018-02" db="EMBL/GenBank/DDBJ databases">
        <title>Solimicrobium silvestre gen. nov., sp. nov., isolated from alpine forest soil.</title>
        <authorList>
            <person name="Margesin R."/>
            <person name="Albuquerque L."/>
            <person name="Zhang D.-C."/>
            <person name="Froufe H.J.C."/>
            <person name="Severino R."/>
            <person name="Roxo I."/>
            <person name="Egas C."/>
            <person name="Da Costa M.S."/>
        </authorList>
    </citation>
    <scope>NUCLEOTIDE SEQUENCE [LARGE SCALE GENOMIC DNA]</scope>
    <source>
        <strain evidence="2 3">S20-91</strain>
    </source>
</reference>
<keyword evidence="1" id="KW-1133">Transmembrane helix</keyword>
<dbReference type="RefSeq" id="WP_105533445.1">
    <property type="nucleotide sequence ID" value="NZ_PUGF01000021.1"/>
</dbReference>
<keyword evidence="1" id="KW-0472">Membrane</keyword>
<dbReference type="Proteomes" id="UP000237839">
    <property type="component" value="Unassembled WGS sequence"/>
</dbReference>
<feature type="transmembrane region" description="Helical" evidence="1">
    <location>
        <begin position="172"/>
        <end position="191"/>
    </location>
</feature>
<feature type="transmembrane region" description="Helical" evidence="1">
    <location>
        <begin position="87"/>
        <end position="104"/>
    </location>
</feature>
<feature type="transmembrane region" description="Helical" evidence="1">
    <location>
        <begin position="229"/>
        <end position="247"/>
    </location>
</feature>
<keyword evidence="1" id="KW-0812">Transmembrane</keyword>
<accession>A0A2S9GV32</accession>
<evidence type="ECO:0000313" key="2">
    <source>
        <dbReference type="EMBL" id="PRC91579.1"/>
    </source>
</evidence>
<keyword evidence="3" id="KW-1185">Reference proteome</keyword>
<feature type="transmembrane region" description="Helical" evidence="1">
    <location>
        <begin position="30"/>
        <end position="50"/>
    </location>
</feature>
<dbReference type="OrthoDB" id="161727at2"/>
<feature type="transmembrane region" description="Helical" evidence="1">
    <location>
        <begin position="56"/>
        <end position="80"/>
    </location>
</feature>
<feature type="transmembrane region" description="Helical" evidence="1">
    <location>
        <begin position="203"/>
        <end position="223"/>
    </location>
</feature>
<sequence>MLITLLLKLLLVPTLIGLVTLSGRRWGPKIAGWLSAFPIVAGPILFFIALDQGNQFAIIAATSTLSAVLAIIVFGLAYVWAAVRLNWIGSLAVALFFYTLAVLGLKLLSLSLYAAAIASVLAIIAAPRLYPKVISRPSNSAPSRFDLPLRMSAGAVLAVSVTYFAPNLGPRLTGIFAMFPVMSLVLTVFSHRSEGREFATNQLRGMLFGWYAFATFCFTLALLLPTMEIAVAFLIATTAALIVQLGSRRFVV</sequence>
<proteinExistence type="predicted"/>
<dbReference type="AlphaFoldDB" id="A0A2S9GV32"/>
<comment type="caution">
    <text evidence="2">The sequence shown here is derived from an EMBL/GenBank/DDBJ whole genome shotgun (WGS) entry which is preliminary data.</text>
</comment>
<protein>
    <submittedName>
        <fullName evidence="2">Uncharacterized protein</fullName>
    </submittedName>
</protein>
<feature type="transmembrane region" description="Helical" evidence="1">
    <location>
        <begin position="110"/>
        <end position="126"/>
    </location>
</feature>
<evidence type="ECO:0000256" key="1">
    <source>
        <dbReference type="SAM" id="Phobius"/>
    </source>
</evidence>
<name>A0A2S9GV32_9BURK</name>
<organism evidence="2 3">
    <name type="scientific">Solimicrobium silvestre</name>
    <dbReference type="NCBI Taxonomy" id="2099400"/>
    <lineage>
        <taxon>Bacteria</taxon>
        <taxon>Pseudomonadati</taxon>
        <taxon>Pseudomonadota</taxon>
        <taxon>Betaproteobacteria</taxon>
        <taxon>Burkholderiales</taxon>
        <taxon>Oxalobacteraceae</taxon>
        <taxon>Solimicrobium</taxon>
    </lineage>
</organism>
<gene>
    <name evidence="2" type="ORF">S2091_3695</name>
</gene>
<feature type="transmembrane region" description="Helical" evidence="1">
    <location>
        <begin position="6"/>
        <end position="23"/>
    </location>
</feature>
<dbReference type="EMBL" id="PUGF01000021">
    <property type="protein sequence ID" value="PRC91579.1"/>
    <property type="molecule type" value="Genomic_DNA"/>
</dbReference>